<dbReference type="AlphaFoldDB" id="A0A2U2PDI9"/>
<evidence type="ECO:0000313" key="2">
    <source>
        <dbReference type="Proteomes" id="UP000245647"/>
    </source>
</evidence>
<proteinExistence type="predicted"/>
<accession>A0A2U2PDI9</accession>
<protein>
    <recommendedName>
        <fullName evidence="3">Calx-beta domain-containing protein</fullName>
    </recommendedName>
</protein>
<dbReference type="EMBL" id="QEAS01000015">
    <property type="protein sequence ID" value="PWG79374.1"/>
    <property type="molecule type" value="Genomic_DNA"/>
</dbReference>
<dbReference type="Proteomes" id="UP000245647">
    <property type="component" value="Unassembled WGS sequence"/>
</dbReference>
<keyword evidence="2" id="KW-1185">Reference proteome</keyword>
<reference evidence="1 2" key="1">
    <citation type="submission" date="2018-04" db="EMBL/GenBank/DDBJ databases">
        <title>Pedobacter chongqingensis sp. nov., isolated from a rottenly hemp rope.</title>
        <authorList>
            <person name="Cai Y."/>
        </authorList>
    </citation>
    <scope>NUCLEOTIDE SEQUENCE [LARGE SCALE GENOMIC DNA]</scope>
    <source>
        <strain evidence="1 2">FJ4-8</strain>
    </source>
</reference>
<dbReference type="Gene3D" id="2.60.40.2030">
    <property type="match status" value="1"/>
</dbReference>
<evidence type="ECO:0000313" key="1">
    <source>
        <dbReference type="EMBL" id="PWG79374.1"/>
    </source>
</evidence>
<dbReference type="InterPro" id="IPR038081">
    <property type="entry name" value="CalX-like_sf"/>
</dbReference>
<name>A0A2U2PDI9_9SPHI</name>
<sequence>MSGCKEEDENYPSVPDAVYLVSNSVTGPGSTALTTISNSGSGKVTVSPAVAKVYVNTVKDFDVTIRYALSGTAVAGVNYTPPAETAVTIPAGQWYASIRIPVINTPVLVDKTIVITLISASNDVQLGLGTDRTYKTFTYTLQK</sequence>
<comment type="caution">
    <text evidence="1">The sequence shown here is derived from an EMBL/GenBank/DDBJ whole genome shotgun (WGS) entry which is preliminary data.</text>
</comment>
<dbReference type="SUPFAM" id="SSF141072">
    <property type="entry name" value="CalX-like"/>
    <property type="match status" value="1"/>
</dbReference>
<evidence type="ECO:0008006" key="3">
    <source>
        <dbReference type="Google" id="ProtNLM"/>
    </source>
</evidence>
<organism evidence="1 2">
    <name type="scientific">Pararcticibacter amylolyticus</name>
    <dbReference type="NCBI Taxonomy" id="2173175"/>
    <lineage>
        <taxon>Bacteria</taxon>
        <taxon>Pseudomonadati</taxon>
        <taxon>Bacteroidota</taxon>
        <taxon>Sphingobacteriia</taxon>
        <taxon>Sphingobacteriales</taxon>
        <taxon>Sphingobacteriaceae</taxon>
        <taxon>Pararcticibacter</taxon>
    </lineage>
</organism>
<gene>
    <name evidence="1" type="ORF">DDR33_17830</name>
</gene>